<evidence type="ECO:0000313" key="1">
    <source>
        <dbReference type="EMBL" id="OAM89906.1"/>
    </source>
</evidence>
<dbReference type="AlphaFoldDB" id="A0A178ILA1"/>
<sequence length="131" mass="14220">MPVLAALLSLMLFQEAVGLPAASPIRPLANDFVVVGEAADPAKVALYTPSIVRLETGRLVLHFSKNMIDWCFAGLAAVGPSPKQARHYASMDMDGDDLVILSRSGDARAKSAHDGNLITFHRVRNFRDLVY</sequence>
<dbReference type="Proteomes" id="UP000078486">
    <property type="component" value="Unassembled WGS sequence"/>
</dbReference>
<reference evidence="1 2" key="1">
    <citation type="submission" date="2016-01" db="EMBL/GenBank/DDBJ databases">
        <title>High potential of lignocellulose degradation of a new Verrucomicrobia species.</title>
        <authorList>
            <person name="Wang Y."/>
            <person name="Shi Y."/>
            <person name="Qiu Z."/>
            <person name="Liu S."/>
            <person name="Yang H."/>
        </authorList>
    </citation>
    <scope>NUCLEOTIDE SEQUENCE [LARGE SCALE GENOMIC DNA]</scope>
    <source>
        <strain evidence="1 2">TSB47</strain>
    </source>
</reference>
<accession>A0A178ILA1</accession>
<keyword evidence="2" id="KW-1185">Reference proteome</keyword>
<protein>
    <submittedName>
        <fullName evidence="1">Uncharacterized protein</fullName>
    </submittedName>
</protein>
<gene>
    <name evidence="1" type="ORF">AW736_11365</name>
</gene>
<proteinExistence type="predicted"/>
<organism evidence="1 2">
    <name type="scientific">Termitidicoccus mucosus</name>
    <dbReference type="NCBI Taxonomy" id="1184151"/>
    <lineage>
        <taxon>Bacteria</taxon>
        <taxon>Pseudomonadati</taxon>
        <taxon>Verrucomicrobiota</taxon>
        <taxon>Opitutia</taxon>
        <taxon>Opitutales</taxon>
        <taxon>Opitutaceae</taxon>
        <taxon>Termitidicoccus</taxon>
    </lineage>
</organism>
<name>A0A178ILA1_9BACT</name>
<dbReference type="EMBL" id="LRRQ01000076">
    <property type="protein sequence ID" value="OAM89906.1"/>
    <property type="molecule type" value="Genomic_DNA"/>
</dbReference>
<evidence type="ECO:0000313" key="2">
    <source>
        <dbReference type="Proteomes" id="UP000078486"/>
    </source>
</evidence>
<comment type="caution">
    <text evidence="1">The sequence shown here is derived from an EMBL/GenBank/DDBJ whole genome shotgun (WGS) entry which is preliminary data.</text>
</comment>
<dbReference type="STRING" id="1184151.AW736_11365"/>